<name>C0M6V2_STRE4</name>
<proteinExistence type="predicted"/>
<evidence type="ECO:0000313" key="2">
    <source>
        <dbReference type="Proteomes" id="UP000001365"/>
    </source>
</evidence>
<dbReference type="KEGG" id="seu:SEQ_1754"/>
<dbReference type="EMBL" id="FM204883">
    <property type="protein sequence ID" value="CAW94849.1"/>
    <property type="molecule type" value="Genomic_DNA"/>
</dbReference>
<sequence precursor="true">MMLKIVKFLKYVWIYKCKPVSPSLYASSRIEYFKPLGYYWEKATIGESNE</sequence>
<reference evidence="1 2" key="1">
    <citation type="journal article" date="2009" name="PLoS Pathog.">
        <title>Genomic evidence for the evolution of Streptococcus equi: host restriction, increased virulence, and genetic exchange with human pathogens.</title>
        <authorList>
            <person name="Holden M.T.G."/>
            <person name="Heather Z."/>
            <person name="Paillot R."/>
            <person name="Steward K.F."/>
            <person name="Webb K."/>
            <person name="Ainslie F."/>
            <person name="Jourdan T."/>
            <person name="Bason N.C."/>
            <person name="Holroyd N.E."/>
            <person name="Mungall K."/>
            <person name="Quail M.A."/>
            <person name="Sanders M."/>
            <person name="Simmonds M."/>
            <person name="Willey D."/>
            <person name="Brooks K."/>
            <person name="Aanensen D.M."/>
            <person name="Spratt B.G."/>
            <person name="Jolley K.A."/>
            <person name="Maiden M.C.J."/>
            <person name="Kehoe M."/>
            <person name="Chanter N."/>
            <person name="Bentley S.D."/>
            <person name="Robinson C."/>
            <person name="Maskell D.J."/>
            <person name="Parkhill J."/>
            <person name="Waller A.S."/>
        </authorList>
    </citation>
    <scope>NUCLEOTIDE SEQUENCE [LARGE SCALE GENOMIC DNA]</scope>
    <source>
        <strain evidence="1 2">4047</strain>
    </source>
</reference>
<evidence type="ECO:0000313" key="1">
    <source>
        <dbReference type="EMBL" id="CAW94849.1"/>
    </source>
</evidence>
<dbReference type="AlphaFoldDB" id="C0M6V2"/>
<accession>C0M6V2</accession>
<organism evidence="1 2">
    <name type="scientific">Streptococcus equi subsp. equi (strain 4047)</name>
    <dbReference type="NCBI Taxonomy" id="553482"/>
    <lineage>
        <taxon>Bacteria</taxon>
        <taxon>Bacillati</taxon>
        <taxon>Bacillota</taxon>
        <taxon>Bacilli</taxon>
        <taxon>Lactobacillales</taxon>
        <taxon>Streptococcaceae</taxon>
        <taxon>Streptococcus</taxon>
    </lineage>
</organism>
<gene>
    <name evidence="1" type="ordered locus">SEQ_1754</name>
</gene>
<dbReference type="HOGENOM" id="CLU_3123029_0_0_9"/>
<protein>
    <submittedName>
        <fullName evidence="1">Hypothetical phage protein</fullName>
    </submittedName>
</protein>
<dbReference type="Proteomes" id="UP000001365">
    <property type="component" value="Chromosome"/>
</dbReference>